<dbReference type="CDD" id="cd23365">
    <property type="entry name" value="beta-trefoil_STI_LlTI-like"/>
    <property type="match status" value="1"/>
</dbReference>
<comment type="similarity">
    <text evidence="1">Belongs to the protease inhibitor I3 (leguminous Kunitz-type inhibitor) family.</text>
</comment>
<reference evidence="6" key="1">
    <citation type="submission" date="2023-10" db="EMBL/GenBank/DDBJ databases">
        <title>Chromosome-level genome of the transformable northern wattle, Acacia crassicarpa.</title>
        <authorList>
            <person name="Massaro I."/>
            <person name="Sinha N.R."/>
            <person name="Poethig S."/>
            <person name="Leichty A.R."/>
        </authorList>
    </citation>
    <scope>NUCLEOTIDE SEQUENCE</scope>
    <source>
        <strain evidence="6">Acra3RX</strain>
        <tissue evidence="6">Leaf</tissue>
    </source>
</reference>
<evidence type="ECO:0000256" key="4">
    <source>
        <dbReference type="ARBA" id="ARBA00023157"/>
    </source>
</evidence>
<dbReference type="Proteomes" id="UP001293593">
    <property type="component" value="Unassembled WGS sequence"/>
</dbReference>
<dbReference type="PANTHER" id="PTHR33107:SF81">
    <property type="entry name" value="TRYPSIN INHIBITOR A"/>
    <property type="match status" value="1"/>
</dbReference>
<keyword evidence="3" id="KW-0722">Serine protease inhibitor</keyword>
<protein>
    <submittedName>
        <fullName evidence="6">Uncharacterized protein</fullName>
    </submittedName>
</protein>
<keyword evidence="2" id="KW-0646">Protease inhibitor</keyword>
<evidence type="ECO:0000313" key="7">
    <source>
        <dbReference type="Proteomes" id="UP001293593"/>
    </source>
</evidence>
<feature type="chain" id="PRO_5042016485" evidence="5">
    <location>
        <begin position="26"/>
        <end position="210"/>
    </location>
</feature>
<proteinExistence type="inferred from homology"/>
<dbReference type="InterPro" id="IPR011065">
    <property type="entry name" value="Kunitz_inhibitor_STI-like_sf"/>
</dbReference>
<dbReference type="PRINTS" id="PR00291">
    <property type="entry name" value="KUNITZINHBTR"/>
</dbReference>
<keyword evidence="4" id="KW-1015">Disulfide bond</keyword>
<dbReference type="PROSITE" id="PS00283">
    <property type="entry name" value="SOYBEAN_KUNITZ"/>
    <property type="match status" value="1"/>
</dbReference>
<evidence type="ECO:0000256" key="3">
    <source>
        <dbReference type="ARBA" id="ARBA00022900"/>
    </source>
</evidence>
<sequence>MKTVLPLLSLTFFLFLFALPKSNVAQELLDADGEILRNGGAYYILPALRGKGGGLTLAETGDESCPLTVVQARSETKRGLPAMIWTPPRIAILTPGFYLNIEFHPKDPPPCLQEYSRLPWKVEGESQEVKIAPKEKEQRLFGSFKIKPYRHDYKLVYCEGNSDDESCKDLGISIDDENNRRLVVKNGDPLAVRFEKAHRRGDYARIMSVV</sequence>
<dbReference type="AlphaFoldDB" id="A0AAE1TE95"/>
<dbReference type="Pfam" id="PF00197">
    <property type="entry name" value="Kunitz_legume"/>
    <property type="match status" value="1"/>
</dbReference>
<dbReference type="Gene3D" id="2.80.10.50">
    <property type="match status" value="1"/>
</dbReference>
<evidence type="ECO:0000256" key="1">
    <source>
        <dbReference type="ARBA" id="ARBA00005440"/>
    </source>
</evidence>
<evidence type="ECO:0000256" key="2">
    <source>
        <dbReference type="ARBA" id="ARBA00022690"/>
    </source>
</evidence>
<dbReference type="EMBL" id="JAWXYG010000002">
    <property type="protein sequence ID" value="KAK4280565.1"/>
    <property type="molecule type" value="Genomic_DNA"/>
</dbReference>
<dbReference type="SUPFAM" id="SSF50386">
    <property type="entry name" value="STI-like"/>
    <property type="match status" value="1"/>
</dbReference>
<name>A0AAE1TE95_9FABA</name>
<evidence type="ECO:0000313" key="6">
    <source>
        <dbReference type="EMBL" id="KAK4280565.1"/>
    </source>
</evidence>
<dbReference type="InterPro" id="IPR002160">
    <property type="entry name" value="Prot_inh_Kunz-lg"/>
</dbReference>
<feature type="signal peptide" evidence="5">
    <location>
        <begin position="1"/>
        <end position="25"/>
    </location>
</feature>
<gene>
    <name evidence="6" type="ORF">QN277_012178</name>
</gene>
<evidence type="ECO:0000256" key="5">
    <source>
        <dbReference type="SAM" id="SignalP"/>
    </source>
</evidence>
<organism evidence="6 7">
    <name type="scientific">Acacia crassicarpa</name>
    <name type="common">northern wattle</name>
    <dbReference type="NCBI Taxonomy" id="499986"/>
    <lineage>
        <taxon>Eukaryota</taxon>
        <taxon>Viridiplantae</taxon>
        <taxon>Streptophyta</taxon>
        <taxon>Embryophyta</taxon>
        <taxon>Tracheophyta</taxon>
        <taxon>Spermatophyta</taxon>
        <taxon>Magnoliopsida</taxon>
        <taxon>eudicotyledons</taxon>
        <taxon>Gunneridae</taxon>
        <taxon>Pentapetalae</taxon>
        <taxon>rosids</taxon>
        <taxon>fabids</taxon>
        <taxon>Fabales</taxon>
        <taxon>Fabaceae</taxon>
        <taxon>Caesalpinioideae</taxon>
        <taxon>mimosoid clade</taxon>
        <taxon>Acacieae</taxon>
        <taxon>Acacia</taxon>
    </lineage>
</organism>
<dbReference type="SMART" id="SM00452">
    <property type="entry name" value="STI"/>
    <property type="match status" value="1"/>
</dbReference>
<accession>A0AAE1TE95</accession>
<dbReference type="PANTHER" id="PTHR33107">
    <property type="entry name" value="KUNITZ TRYPSIN INHIBITOR 2"/>
    <property type="match status" value="1"/>
</dbReference>
<comment type="caution">
    <text evidence="6">The sequence shown here is derived from an EMBL/GenBank/DDBJ whole genome shotgun (WGS) entry which is preliminary data.</text>
</comment>
<keyword evidence="7" id="KW-1185">Reference proteome</keyword>
<keyword evidence="5" id="KW-0732">Signal</keyword>
<dbReference type="GO" id="GO:0004867">
    <property type="term" value="F:serine-type endopeptidase inhibitor activity"/>
    <property type="evidence" value="ECO:0007669"/>
    <property type="project" value="UniProtKB-KW"/>
</dbReference>